<dbReference type="PANTHER" id="PTHR15367">
    <property type="entry name" value="DNA-DIRECTED RNA POLYMERASE III"/>
    <property type="match status" value="1"/>
</dbReference>
<comment type="subunit">
    <text evidence="4">Component of the RNA polymerase III (Pol III) complex.</text>
</comment>
<accession>A0A167W132</accession>
<evidence type="ECO:0000256" key="3">
    <source>
        <dbReference type="ARBA" id="ARBA00023242"/>
    </source>
</evidence>
<evidence type="ECO:0000313" key="7">
    <source>
        <dbReference type="Proteomes" id="UP000242877"/>
    </source>
</evidence>
<evidence type="ECO:0000313" key="6">
    <source>
        <dbReference type="EMBL" id="KZZ88279.1"/>
    </source>
</evidence>
<feature type="region of interest" description="Disordered" evidence="5">
    <location>
        <begin position="139"/>
        <end position="247"/>
    </location>
</feature>
<dbReference type="GO" id="GO:0006383">
    <property type="term" value="P:transcription by RNA polymerase III"/>
    <property type="evidence" value="ECO:0007669"/>
    <property type="project" value="UniProtKB-UniRule"/>
</dbReference>
<sequence>MSFGGAKRRRLPGQEFSWEAGGGEQDTAPTPLFPKYRVPRAKPLSPVEAEQVDLYKHLREKIHDGPYYVVLPGKQSTRPANLSNVQGASVDPFQGMATYGQRYLKKTRTLPKLAGRPYLMNLFPKELWTTLDPKYVGLSSGLGSGALGTRKRGFEDEELADEEDRPRVPRAEGDDEDDDGENREGGEKGEDDILDEDEEGDDELVDNDFEEDDDDMADDYNAEQYFDGGDDDAGDFDLGGGDDGDVF</sequence>
<dbReference type="OrthoDB" id="5377312at2759"/>
<comment type="subcellular location">
    <subcellularLocation>
        <location evidence="1 4">Nucleus</location>
    </subcellularLocation>
</comment>
<feature type="compositionally biased region" description="Acidic residues" evidence="5">
    <location>
        <begin position="228"/>
        <end position="247"/>
    </location>
</feature>
<comment type="caution">
    <text evidence="6">The sequence shown here is derived from an EMBL/GenBank/DDBJ whole genome shotgun (WGS) entry which is preliminary data.</text>
</comment>
<keyword evidence="7" id="KW-1185">Reference proteome</keyword>
<organism evidence="6 7">
    <name type="scientific">Ascosphaera apis ARSEF 7405</name>
    <dbReference type="NCBI Taxonomy" id="392613"/>
    <lineage>
        <taxon>Eukaryota</taxon>
        <taxon>Fungi</taxon>
        <taxon>Dikarya</taxon>
        <taxon>Ascomycota</taxon>
        <taxon>Pezizomycotina</taxon>
        <taxon>Eurotiomycetes</taxon>
        <taxon>Eurotiomycetidae</taxon>
        <taxon>Onygenales</taxon>
        <taxon>Ascosphaeraceae</taxon>
        <taxon>Ascosphaera</taxon>
    </lineage>
</organism>
<feature type="compositionally biased region" description="Basic residues" evidence="5">
    <location>
        <begin position="1"/>
        <end position="11"/>
    </location>
</feature>
<feature type="compositionally biased region" description="Acidic residues" evidence="5">
    <location>
        <begin position="189"/>
        <end position="221"/>
    </location>
</feature>
<evidence type="ECO:0000256" key="4">
    <source>
        <dbReference type="PIRNR" id="PIRNR000777"/>
    </source>
</evidence>
<evidence type="ECO:0000256" key="2">
    <source>
        <dbReference type="ARBA" id="ARBA00008352"/>
    </source>
</evidence>
<feature type="region of interest" description="Disordered" evidence="5">
    <location>
        <begin position="1"/>
        <end position="31"/>
    </location>
</feature>
<protein>
    <recommendedName>
        <fullName evidence="4">DNA-directed RNA polymerase III subunit</fullName>
    </recommendedName>
</protein>
<dbReference type="GO" id="GO:0005666">
    <property type="term" value="C:RNA polymerase III complex"/>
    <property type="evidence" value="ECO:0007669"/>
    <property type="project" value="UniProtKB-UniRule"/>
</dbReference>
<comment type="similarity">
    <text evidence="2 4">Belongs to the eukaryotic RPC7 RNA polymerase subunit family.</text>
</comment>
<evidence type="ECO:0000256" key="1">
    <source>
        <dbReference type="ARBA" id="ARBA00004123"/>
    </source>
</evidence>
<comment type="function">
    <text evidence="4">DNA-dependent RNA polymerase catalyzes the transcription of DNA into RNA using the four ribonucleoside triphosphates as substrates. Specific peripheric component of RNA polymerase III which synthesizes small RNAs, such as 5S rRNA and tRNAs.</text>
</comment>
<dbReference type="PIRSF" id="PIRSF000777">
    <property type="entry name" value="RNA_polIII_C31"/>
    <property type="match status" value="1"/>
</dbReference>
<dbReference type="InterPro" id="IPR024661">
    <property type="entry name" value="RNA_pol_III_Rpc31"/>
</dbReference>
<dbReference type="AlphaFoldDB" id="A0A167W132"/>
<reference evidence="6 7" key="1">
    <citation type="journal article" date="2016" name="Genome Biol. Evol.">
        <title>Divergent and convergent evolution of fungal pathogenicity.</title>
        <authorList>
            <person name="Shang Y."/>
            <person name="Xiao G."/>
            <person name="Zheng P."/>
            <person name="Cen K."/>
            <person name="Zhan S."/>
            <person name="Wang C."/>
        </authorList>
    </citation>
    <scope>NUCLEOTIDE SEQUENCE [LARGE SCALE GENOMIC DNA]</scope>
    <source>
        <strain evidence="6 7">ARSEF 7405</strain>
    </source>
</reference>
<proteinExistence type="inferred from homology"/>
<dbReference type="PANTHER" id="PTHR15367:SF2">
    <property type="entry name" value="DNA-DIRECTED RNA POLYMERASE III SUBUNIT"/>
    <property type="match status" value="1"/>
</dbReference>
<gene>
    <name evidence="6" type="ORF">AAP_05100</name>
</gene>
<dbReference type="Pfam" id="PF11705">
    <property type="entry name" value="RNA_pol_3_Rpc31"/>
    <property type="match status" value="1"/>
</dbReference>
<evidence type="ECO:0000256" key="5">
    <source>
        <dbReference type="SAM" id="MobiDB-lite"/>
    </source>
</evidence>
<keyword evidence="3 4" id="KW-0539">Nucleus</keyword>
<dbReference type="Proteomes" id="UP000242877">
    <property type="component" value="Unassembled WGS sequence"/>
</dbReference>
<dbReference type="EMBL" id="AZGZ01000027">
    <property type="protein sequence ID" value="KZZ88279.1"/>
    <property type="molecule type" value="Genomic_DNA"/>
</dbReference>
<name>A0A167W132_9EURO</name>
<dbReference type="VEuPathDB" id="FungiDB:AAP_05100"/>